<dbReference type="EMBL" id="GL832958">
    <property type="protein sequence ID" value="EGD80650.1"/>
    <property type="molecule type" value="Genomic_DNA"/>
</dbReference>
<proteinExistence type="predicted"/>
<dbReference type="RefSeq" id="XP_004997211.1">
    <property type="nucleotide sequence ID" value="XM_004997154.1"/>
</dbReference>
<reference evidence="2" key="1">
    <citation type="submission" date="2009-08" db="EMBL/GenBank/DDBJ databases">
        <title>Annotation of Salpingoeca rosetta.</title>
        <authorList>
            <consortium name="The Broad Institute Genome Sequencing Platform"/>
            <person name="Russ C."/>
            <person name="Cuomo C."/>
            <person name="Burger G."/>
            <person name="Gray M.W."/>
            <person name="Holland P.W.H."/>
            <person name="King N."/>
            <person name="Lang F.B.F."/>
            <person name="Roger A.J."/>
            <person name="Ruiz-Trillo I."/>
            <person name="Young S.K."/>
            <person name="Zeng Q."/>
            <person name="Gargeya S."/>
            <person name="Alvarado L."/>
            <person name="Berlin A."/>
            <person name="Chapman S.B."/>
            <person name="Chen Z."/>
            <person name="Freedman E."/>
            <person name="Gellesch M."/>
            <person name="Goldberg J."/>
            <person name="Griggs A."/>
            <person name="Gujja S."/>
            <person name="Heilman E."/>
            <person name="Heiman D."/>
            <person name="Howarth C."/>
            <person name="Mehta T."/>
            <person name="Neiman D."/>
            <person name="Pearson M."/>
            <person name="Roberts A."/>
            <person name="Saif S."/>
            <person name="Shea T."/>
            <person name="Shenoy N."/>
            <person name="Sisk P."/>
            <person name="Stolte C."/>
            <person name="Sykes S."/>
            <person name="White J."/>
            <person name="Yandava C."/>
            <person name="Haas B."/>
            <person name="Nusbaum C."/>
            <person name="Birren B."/>
        </authorList>
    </citation>
    <scope>NUCLEOTIDE SEQUENCE [LARGE SCALE GENOMIC DNA]</scope>
    <source>
        <strain evidence="2">ATCC 50818</strain>
    </source>
</reference>
<keyword evidence="3" id="KW-1185">Reference proteome</keyword>
<feature type="compositionally biased region" description="Gly residues" evidence="1">
    <location>
        <begin position="38"/>
        <end position="50"/>
    </location>
</feature>
<feature type="region of interest" description="Disordered" evidence="1">
    <location>
        <begin position="22"/>
        <end position="50"/>
    </location>
</feature>
<organism evidence="3">
    <name type="scientific">Salpingoeca rosetta (strain ATCC 50818 / BSB-021)</name>
    <dbReference type="NCBI Taxonomy" id="946362"/>
    <lineage>
        <taxon>Eukaryota</taxon>
        <taxon>Choanoflagellata</taxon>
        <taxon>Craspedida</taxon>
        <taxon>Salpingoecidae</taxon>
        <taxon>Salpingoeca</taxon>
    </lineage>
</organism>
<dbReference type="GeneID" id="16077807"/>
<evidence type="ECO:0000313" key="3">
    <source>
        <dbReference type="Proteomes" id="UP000007799"/>
    </source>
</evidence>
<feature type="region of interest" description="Disordered" evidence="1">
    <location>
        <begin position="141"/>
        <end position="163"/>
    </location>
</feature>
<dbReference type="AlphaFoldDB" id="F2U176"/>
<dbReference type="InterPro" id="IPR036322">
    <property type="entry name" value="WD40_repeat_dom_sf"/>
</dbReference>
<dbReference type="Proteomes" id="UP000007799">
    <property type="component" value="Unassembled WGS sequence"/>
</dbReference>
<dbReference type="InParanoid" id="F2U176"/>
<gene>
    <name evidence="2" type="ORF">PTSG_11698</name>
</gene>
<evidence type="ECO:0000313" key="2">
    <source>
        <dbReference type="EMBL" id="EGD80650.1"/>
    </source>
</evidence>
<protein>
    <submittedName>
        <fullName evidence="2">Uncharacterized protein</fullName>
    </submittedName>
</protein>
<sequence>MGVRPECSDALPLDSGGMLLATVLATPPPPRRPHSDSNGGGGGGGGGGTAGEGRQHLCLWTIVPAHDDGAVPRTRVALEAHMCVPSGVEATAIKLMAVKATTPSQDPSSTPPAVVIAVSSKEGTIFLFAYAQLSAQDQLQKDKDCSAGPSDDDLSSLQSSPPQAPRLLGTLCGVEAPVTDTAMKYMTSDASVHVVATCVDGAVLRWKFPAESLWQQAAGSRLSKPLCVEPAACMDVFPLSSSPLSSSSWSSSCGVVLCPYSTSLCFAAWASAGACELVSVAADGSVVSGVCRPSCSPLLSHACICWPRTTPGFVVGCVDGSLWLVDVTERPGHETLLFQFDVAVLAVVAVHDDTHVLALLDSGGMFLLSLASTDTKQKLGISINS</sequence>
<dbReference type="SUPFAM" id="SSF50978">
    <property type="entry name" value="WD40 repeat-like"/>
    <property type="match status" value="1"/>
</dbReference>
<accession>F2U176</accession>
<evidence type="ECO:0000256" key="1">
    <source>
        <dbReference type="SAM" id="MobiDB-lite"/>
    </source>
</evidence>
<name>F2U176_SALR5</name>
<dbReference type="KEGG" id="sre:PTSG_11698"/>